<feature type="region of interest" description="Disordered" evidence="3">
    <location>
        <begin position="1"/>
        <end position="48"/>
    </location>
</feature>
<reference evidence="5" key="1">
    <citation type="submission" date="2020-01" db="EMBL/GenBank/DDBJ databases">
        <title>Genome sequence of Kobresia littledalei, the first chromosome-level genome in the family Cyperaceae.</title>
        <authorList>
            <person name="Qu G."/>
        </authorList>
    </citation>
    <scope>NUCLEOTIDE SEQUENCE</scope>
    <source>
        <strain evidence="5">C.B.Clarke</strain>
        <tissue evidence="5">Leaf</tissue>
    </source>
</reference>
<evidence type="ECO:0000259" key="4">
    <source>
        <dbReference type="PROSITE" id="PS50020"/>
    </source>
</evidence>
<proteinExistence type="predicted"/>
<feature type="domain" description="WW" evidence="4">
    <location>
        <begin position="64"/>
        <end position="98"/>
    </location>
</feature>
<comment type="caution">
    <text evidence="5">The sequence shown here is derived from an EMBL/GenBank/DDBJ whole genome shotgun (WGS) entry which is preliminary data.</text>
</comment>
<evidence type="ECO:0000256" key="3">
    <source>
        <dbReference type="SAM" id="MobiDB-lite"/>
    </source>
</evidence>
<dbReference type="CDD" id="cd00201">
    <property type="entry name" value="WW"/>
    <property type="match status" value="1"/>
</dbReference>
<dbReference type="OrthoDB" id="670666at2759"/>
<protein>
    <submittedName>
        <fullName evidence="5">WW domain-containing protein</fullName>
    </submittedName>
</protein>
<evidence type="ECO:0000256" key="1">
    <source>
        <dbReference type="ARBA" id="ARBA00004496"/>
    </source>
</evidence>
<dbReference type="Gene3D" id="2.20.70.10">
    <property type="match status" value="1"/>
</dbReference>
<evidence type="ECO:0000313" key="6">
    <source>
        <dbReference type="Proteomes" id="UP000623129"/>
    </source>
</evidence>
<accession>A0A833QQX1</accession>
<dbReference type="InterPro" id="IPR036020">
    <property type="entry name" value="WW_dom_sf"/>
</dbReference>
<dbReference type="Proteomes" id="UP000623129">
    <property type="component" value="Unassembled WGS sequence"/>
</dbReference>
<dbReference type="Pfam" id="PF00397">
    <property type="entry name" value="WW"/>
    <property type="match status" value="1"/>
</dbReference>
<dbReference type="EMBL" id="SWLB01000013">
    <property type="protein sequence ID" value="KAF3330925.1"/>
    <property type="molecule type" value="Genomic_DNA"/>
</dbReference>
<feature type="compositionally biased region" description="Polar residues" evidence="3">
    <location>
        <begin position="180"/>
        <end position="191"/>
    </location>
</feature>
<dbReference type="GO" id="GO:0005737">
    <property type="term" value="C:cytoplasm"/>
    <property type="evidence" value="ECO:0007669"/>
    <property type="project" value="UniProtKB-SubCell"/>
</dbReference>
<dbReference type="InterPro" id="IPR051105">
    <property type="entry name" value="WWC/KIBRA_Hippo_Reg"/>
</dbReference>
<organism evidence="5 6">
    <name type="scientific">Carex littledalei</name>
    <dbReference type="NCBI Taxonomy" id="544730"/>
    <lineage>
        <taxon>Eukaryota</taxon>
        <taxon>Viridiplantae</taxon>
        <taxon>Streptophyta</taxon>
        <taxon>Embryophyta</taxon>
        <taxon>Tracheophyta</taxon>
        <taxon>Spermatophyta</taxon>
        <taxon>Magnoliopsida</taxon>
        <taxon>Liliopsida</taxon>
        <taxon>Poales</taxon>
        <taxon>Cyperaceae</taxon>
        <taxon>Cyperoideae</taxon>
        <taxon>Cariceae</taxon>
        <taxon>Carex</taxon>
        <taxon>Carex subgen. Euthyceras</taxon>
    </lineage>
</organism>
<dbReference type="PROSITE" id="PS50020">
    <property type="entry name" value="WW_DOMAIN_2"/>
    <property type="match status" value="1"/>
</dbReference>
<keyword evidence="6" id="KW-1185">Reference proteome</keyword>
<dbReference type="InterPro" id="IPR001202">
    <property type="entry name" value="WW_dom"/>
</dbReference>
<gene>
    <name evidence="5" type="ORF">FCM35_KLT04279</name>
</gene>
<evidence type="ECO:0000256" key="2">
    <source>
        <dbReference type="ARBA" id="ARBA00022490"/>
    </source>
</evidence>
<dbReference type="SUPFAM" id="SSF51045">
    <property type="entry name" value="WW domain"/>
    <property type="match status" value="1"/>
</dbReference>
<dbReference type="PANTHER" id="PTHR14791">
    <property type="entry name" value="BOMB/KIRA PROTEINS"/>
    <property type="match status" value="1"/>
</dbReference>
<evidence type="ECO:0000313" key="5">
    <source>
        <dbReference type="EMBL" id="KAF3330925.1"/>
    </source>
</evidence>
<dbReference type="SMART" id="SM00456">
    <property type="entry name" value="WW"/>
    <property type="match status" value="1"/>
</dbReference>
<comment type="subcellular location">
    <subcellularLocation>
        <location evidence="1">Cytoplasm</location>
    </subcellularLocation>
</comment>
<keyword evidence="2" id="KW-0963">Cytoplasm</keyword>
<dbReference type="AlphaFoldDB" id="A0A833QQX1"/>
<dbReference type="PANTHER" id="PTHR14791:SF39">
    <property type="entry name" value="OS12G0233100 PROTEIN"/>
    <property type="match status" value="1"/>
</dbReference>
<sequence length="191" mass="21877">MMQQETKEPLYKIQPELSLGPSLSSHERCERSCSSESDEITSRKRRKQVDFSDDHVELHLGRHEPLPLHWEQCLDLESGRIYYMNRKTLKKSWVRPKEHILDLELNISTRSTPDGNKNSVTRENPERIMSPAGNMVAIACANCHLLVMLSKSSPSCPNCKFMHSLLPVMPQPPPPRKIQSVKSLETLSLLH</sequence>
<feature type="region of interest" description="Disordered" evidence="3">
    <location>
        <begin position="172"/>
        <end position="191"/>
    </location>
</feature>
<feature type="compositionally biased region" description="Basic and acidic residues" evidence="3">
    <location>
        <begin position="1"/>
        <end position="10"/>
    </location>
</feature>
<name>A0A833QQX1_9POAL</name>